<dbReference type="EMBL" id="BPLR01012235">
    <property type="protein sequence ID" value="GIY52384.1"/>
    <property type="molecule type" value="Genomic_DNA"/>
</dbReference>
<evidence type="ECO:0000256" key="1">
    <source>
        <dbReference type="SAM" id="MobiDB-lite"/>
    </source>
</evidence>
<feature type="region of interest" description="Disordered" evidence="1">
    <location>
        <begin position="27"/>
        <end position="56"/>
    </location>
</feature>
<protein>
    <submittedName>
        <fullName evidence="2">Uncharacterized protein</fullName>
    </submittedName>
</protein>
<proteinExistence type="predicted"/>
<dbReference type="Proteomes" id="UP001054945">
    <property type="component" value="Unassembled WGS sequence"/>
</dbReference>
<evidence type="ECO:0000313" key="3">
    <source>
        <dbReference type="Proteomes" id="UP001054945"/>
    </source>
</evidence>
<comment type="caution">
    <text evidence="2">The sequence shown here is derived from an EMBL/GenBank/DDBJ whole genome shotgun (WGS) entry which is preliminary data.</text>
</comment>
<feature type="compositionally biased region" description="Basic and acidic residues" evidence="1">
    <location>
        <begin position="39"/>
        <end position="56"/>
    </location>
</feature>
<sequence length="201" mass="22215">MGVWRTLNWDLNLTNFVDNNTSLTSYVIPRPTERNGSGGEERSSEAERASKRGEAARRKSCRKKMLLLEGITKNAMELWCSAYLKAAKELLSDWTAALPGFSILNRPGSNRVLNNGYYNPDKIPFVNYTSGCALSTLPTRRGNCACPCPARVTTDWTIGCKTVGEWETSARPWGRSFGPGQLAGLSSRVVSSKIPNELYKS</sequence>
<name>A0AAV4U3M1_CAEEX</name>
<keyword evidence="3" id="KW-1185">Reference proteome</keyword>
<reference evidence="2 3" key="1">
    <citation type="submission" date="2021-06" db="EMBL/GenBank/DDBJ databases">
        <title>Caerostris extrusa draft genome.</title>
        <authorList>
            <person name="Kono N."/>
            <person name="Arakawa K."/>
        </authorList>
    </citation>
    <scope>NUCLEOTIDE SEQUENCE [LARGE SCALE GENOMIC DNA]</scope>
</reference>
<gene>
    <name evidence="2" type="ORF">CEXT_444461</name>
</gene>
<dbReference type="AlphaFoldDB" id="A0AAV4U3M1"/>
<accession>A0AAV4U3M1</accession>
<organism evidence="2 3">
    <name type="scientific">Caerostris extrusa</name>
    <name type="common">Bark spider</name>
    <name type="synonym">Caerostris bankana</name>
    <dbReference type="NCBI Taxonomy" id="172846"/>
    <lineage>
        <taxon>Eukaryota</taxon>
        <taxon>Metazoa</taxon>
        <taxon>Ecdysozoa</taxon>
        <taxon>Arthropoda</taxon>
        <taxon>Chelicerata</taxon>
        <taxon>Arachnida</taxon>
        <taxon>Araneae</taxon>
        <taxon>Araneomorphae</taxon>
        <taxon>Entelegynae</taxon>
        <taxon>Araneoidea</taxon>
        <taxon>Araneidae</taxon>
        <taxon>Caerostris</taxon>
    </lineage>
</organism>
<evidence type="ECO:0000313" key="2">
    <source>
        <dbReference type="EMBL" id="GIY52384.1"/>
    </source>
</evidence>